<evidence type="ECO:0000256" key="3">
    <source>
        <dbReference type="ARBA" id="ARBA00022832"/>
    </source>
</evidence>
<name>A0A7S3DHC4_9EUKA</name>
<evidence type="ECO:0000313" key="5">
    <source>
        <dbReference type="EMBL" id="CAE0257885.1"/>
    </source>
</evidence>
<keyword evidence="3" id="KW-0276">Fatty acid metabolism</keyword>
<organism evidence="5">
    <name type="scientific">Palpitomonas bilix</name>
    <dbReference type="NCBI Taxonomy" id="652834"/>
    <lineage>
        <taxon>Eukaryota</taxon>
        <taxon>Eukaryota incertae sedis</taxon>
    </lineage>
</organism>
<evidence type="ECO:0008006" key="7">
    <source>
        <dbReference type="Google" id="ProtNLM"/>
    </source>
</evidence>
<reference evidence="5" key="1">
    <citation type="submission" date="2021-01" db="EMBL/GenBank/DDBJ databases">
        <authorList>
            <person name="Corre E."/>
            <person name="Pelletier E."/>
            <person name="Niang G."/>
            <person name="Scheremetjew M."/>
            <person name="Finn R."/>
            <person name="Kale V."/>
            <person name="Holt S."/>
            <person name="Cochrane G."/>
            <person name="Meng A."/>
            <person name="Brown T."/>
            <person name="Cohen L."/>
        </authorList>
    </citation>
    <scope>NUCLEOTIDE SEQUENCE</scope>
    <source>
        <strain evidence="5">NIES-2562</strain>
    </source>
</reference>
<evidence type="ECO:0000256" key="4">
    <source>
        <dbReference type="ARBA" id="ARBA00023098"/>
    </source>
</evidence>
<dbReference type="EMBL" id="HBIB01031073">
    <property type="protein sequence ID" value="CAE0257887.1"/>
    <property type="molecule type" value="Transcribed_RNA"/>
</dbReference>
<proteinExistence type="predicted"/>
<dbReference type="CDD" id="cd03443">
    <property type="entry name" value="PaaI_thioesterase"/>
    <property type="match status" value="1"/>
</dbReference>
<dbReference type="SUPFAM" id="SSF54637">
    <property type="entry name" value="Thioesterase/thiol ester dehydrase-isomerase"/>
    <property type="match status" value="1"/>
</dbReference>
<keyword evidence="2" id="KW-0378">Hydrolase</keyword>
<evidence type="ECO:0000313" key="6">
    <source>
        <dbReference type="EMBL" id="CAE0257887.1"/>
    </source>
</evidence>
<dbReference type="Gene3D" id="3.10.129.10">
    <property type="entry name" value="Hotdog Thioesterase"/>
    <property type="match status" value="1"/>
</dbReference>
<gene>
    <name evidence="5" type="ORF">PBIL07802_LOCUS20146</name>
    <name evidence="6" type="ORF">PBIL07802_LOCUS20148</name>
</gene>
<keyword evidence="4" id="KW-0443">Lipid metabolism</keyword>
<evidence type="ECO:0000256" key="2">
    <source>
        <dbReference type="ARBA" id="ARBA00022801"/>
    </source>
</evidence>
<dbReference type="PANTHER" id="PTHR12418:SF19">
    <property type="entry name" value="ACYL-COENZYME A THIOESTERASE THEM4"/>
    <property type="match status" value="1"/>
</dbReference>
<sequence length="212" mass="23160">MQSLSLFRKIVRPSTAVLVQLRSSSTLVKPGADWKPLSWIVVPEEHRKRASEFLCVDEENALKLRYYTVELDLNSSPMREGGPLPAEYSLPDEKARGYHFPAKPKGVVGTVWAGPKSQGPHGLVHGGAMAAILDEVCGLSAWVNDMGVLAANLSVSIRNRTPINAEYCVLSWMEKLDGRKAFLRGAVIGKGGEVMADAHLLAIEPRDKRTTA</sequence>
<dbReference type="GO" id="GO:0016787">
    <property type="term" value="F:hydrolase activity"/>
    <property type="evidence" value="ECO:0007669"/>
    <property type="project" value="UniProtKB-KW"/>
</dbReference>
<dbReference type="PANTHER" id="PTHR12418">
    <property type="entry name" value="ACYL-COENZYME A THIOESTERASE THEM4"/>
    <property type="match status" value="1"/>
</dbReference>
<dbReference type="GO" id="GO:0006631">
    <property type="term" value="P:fatty acid metabolic process"/>
    <property type="evidence" value="ECO:0007669"/>
    <property type="project" value="UniProtKB-KW"/>
</dbReference>
<dbReference type="InterPro" id="IPR029069">
    <property type="entry name" value="HotDog_dom_sf"/>
</dbReference>
<dbReference type="EMBL" id="HBIB01031071">
    <property type="protein sequence ID" value="CAE0257885.1"/>
    <property type="molecule type" value="Transcribed_RNA"/>
</dbReference>
<dbReference type="AlphaFoldDB" id="A0A7S3DHC4"/>
<dbReference type="InterPro" id="IPR052365">
    <property type="entry name" value="THEM4/THEM5_acyl-CoA_thioest"/>
</dbReference>
<accession>A0A7S3DHC4</accession>
<keyword evidence="1" id="KW-0963">Cytoplasm</keyword>
<evidence type="ECO:0000256" key="1">
    <source>
        <dbReference type="ARBA" id="ARBA00022490"/>
    </source>
</evidence>
<protein>
    <recommendedName>
        <fullName evidence="7">Thioesterase domain-containing protein</fullName>
    </recommendedName>
</protein>